<dbReference type="Pfam" id="PF00069">
    <property type="entry name" value="Pkinase"/>
    <property type="match status" value="1"/>
</dbReference>
<evidence type="ECO:0000256" key="5">
    <source>
        <dbReference type="ARBA" id="ARBA00022777"/>
    </source>
</evidence>
<evidence type="ECO:0000256" key="7">
    <source>
        <dbReference type="SAM" id="MobiDB-lite"/>
    </source>
</evidence>
<dbReference type="PANTHER" id="PTHR43289">
    <property type="entry name" value="MITOGEN-ACTIVATED PROTEIN KINASE KINASE KINASE 20-RELATED"/>
    <property type="match status" value="1"/>
</dbReference>
<feature type="domain" description="Protein kinase" evidence="8">
    <location>
        <begin position="11"/>
        <end position="240"/>
    </location>
</feature>
<evidence type="ECO:0000256" key="6">
    <source>
        <dbReference type="ARBA" id="ARBA00022840"/>
    </source>
</evidence>
<evidence type="ECO:0000256" key="1">
    <source>
        <dbReference type="ARBA" id="ARBA00012513"/>
    </source>
</evidence>
<dbReference type="Proteomes" id="UP001589867">
    <property type="component" value="Unassembled WGS sequence"/>
</dbReference>
<evidence type="ECO:0000259" key="8">
    <source>
        <dbReference type="PROSITE" id="PS50011"/>
    </source>
</evidence>
<dbReference type="Pfam" id="PF19843">
    <property type="entry name" value="DUF6318"/>
    <property type="match status" value="1"/>
</dbReference>
<comment type="caution">
    <text evidence="9">The sequence shown here is derived from an EMBL/GenBank/DDBJ whole genome shotgun (WGS) entry which is preliminary data.</text>
</comment>
<name>A0ABV6LVN9_9ACTN</name>
<evidence type="ECO:0000256" key="2">
    <source>
        <dbReference type="ARBA" id="ARBA00022527"/>
    </source>
</evidence>
<dbReference type="PROSITE" id="PS00108">
    <property type="entry name" value="PROTEIN_KINASE_ST"/>
    <property type="match status" value="1"/>
</dbReference>
<feature type="compositionally biased region" description="Basic residues" evidence="7">
    <location>
        <begin position="266"/>
        <end position="276"/>
    </location>
</feature>
<keyword evidence="6" id="KW-0067">ATP-binding</keyword>
<dbReference type="SMART" id="SM00220">
    <property type="entry name" value="S_TKc"/>
    <property type="match status" value="1"/>
</dbReference>
<dbReference type="PROSITE" id="PS50011">
    <property type="entry name" value="PROTEIN_KINASE_DOM"/>
    <property type="match status" value="1"/>
</dbReference>
<dbReference type="Gene3D" id="3.30.200.20">
    <property type="entry name" value="Phosphorylase Kinase, domain 1"/>
    <property type="match status" value="1"/>
</dbReference>
<dbReference type="PANTHER" id="PTHR43289:SF6">
    <property type="entry name" value="SERINE_THREONINE-PROTEIN KINASE NEKL-3"/>
    <property type="match status" value="1"/>
</dbReference>
<gene>
    <name evidence="9" type="ORF">ACFFIA_01825</name>
</gene>
<dbReference type="InterPro" id="IPR011009">
    <property type="entry name" value="Kinase-like_dom_sf"/>
</dbReference>
<keyword evidence="5" id="KW-0418">Kinase</keyword>
<feature type="region of interest" description="Disordered" evidence="7">
    <location>
        <begin position="251"/>
        <end position="281"/>
    </location>
</feature>
<feature type="compositionally biased region" description="Low complexity" evidence="7">
    <location>
        <begin position="251"/>
        <end position="265"/>
    </location>
</feature>
<dbReference type="SUPFAM" id="SSF56112">
    <property type="entry name" value="Protein kinase-like (PK-like)"/>
    <property type="match status" value="1"/>
</dbReference>
<keyword evidence="10" id="KW-1185">Reference proteome</keyword>
<proteinExistence type="predicted"/>
<reference evidence="9 10" key="1">
    <citation type="submission" date="2024-09" db="EMBL/GenBank/DDBJ databases">
        <authorList>
            <person name="Sun Q."/>
            <person name="Mori K."/>
        </authorList>
    </citation>
    <scope>NUCLEOTIDE SEQUENCE [LARGE SCALE GENOMIC DNA]</scope>
    <source>
        <strain evidence="9 10">TBRC 3947</strain>
    </source>
</reference>
<dbReference type="EC" id="2.7.11.1" evidence="1"/>
<evidence type="ECO:0000256" key="3">
    <source>
        <dbReference type="ARBA" id="ARBA00022679"/>
    </source>
</evidence>
<dbReference type="CDD" id="cd14014">
    <property type="entry name" value="STKc_PknB_like"/>
    <property type="match status" value="1"/>
</dbReference>
<feature type="region of interest" description="Disordered" evidence="7">
    <location>
        <begin position="312"/>
        <end position="350"/>
    </location>
</feature>
<dbReference type="RefSeq" id="WP_377244254.1">
    <property type="nucleotide sequence ID" value="NZ_JBHLUH010000004.1"/>
</dbReference>
<keyword evidence="2" id="KW-0723">Serine/threonine-protein kinase</keyword>
<protein>
    <recommendedName>
        <fullName evidence="1">non-specific serine/threonine protein kinase</fullName>
        <ecNumber evidence="1">2.7.11.1</ecNumber>
    </recommendedName>
</protein>
<dbReference type="InterPro" id="IPR046281">
    <property type="entry name" value="DUF6318"/>
</dbReference>
<dbReference type="EMBL" id="JBHLUH010000004">
    <property type="protein sequence ID" value="MFC0526399.1"/>
    <property type="molecule type" value="Genomic_DNA"/>
</dbReference>
<dbReference type="InterPro" id="IPR000719">
    <property type="entry name" value="Prot_kinase_dom"/>
</dbReference>
<keyword evidence="4" id="KW-0547">Nucleotide-binding</keyword>
<dbReference type="InterPro" id="IPR008271">
    <property type="entry name" value="Ser/Thr_kinase_AS"/>
</dbReference>
<evidence type="ECO:0000313" key="9">
    <source>
        <dbReference type="EMBL" id="MFC0526399.1"/>
    </source>
</evidence>
<accession>A0ABV6LVN9</accession>
<dbReference type="Gene3D" id="1.10.510.10">
    <property type="entry name" value="Transferase(Phosphotransferase) domain 1"/>
    <property type="match status" value="1"/>
</dbReference>
<evidence type="ECO:0000256" key="4">
    <source>
        <dbReference type="ARBA" id="ARBA00022741"/>
    </source>
</evidence>
<keyword evidence="3" id="KW-0808">Transferase</keyword>
<evidence type="ECO:0000313" key="10">
    <source>
        <dbReference type="Proteomes" id="UP001589867"/>
    </source>
</evidence>
<feature type="compositionally biased region" description="Low complexity" evidence="7">
    <location>
        <begin position="331"/>
        <end position="350"/>
    </location>
</feature>
<sequence>MYVTRTVGGRYRLYEFLAGGDTGEVWQALDLGTDRTVAVKLLYPDLAADRRLADRLTRAKGELTMLWHPSIARLLDIVAEDGTLALVTDLVPGVDLGRRLAREGALDAARASAVAAAVADALSTAHQRGVVHGDLKPSNVVIPAGGQGPARVTDFAVMLLVRAGRRYPEPFDRLRYRAPEVTDGAMPLPPSDVYALGAMLGEMLPGNPPARLRMIADECLRPDPGARPSAAEIGQELGMLAARLESSPAPVTPVAAAPIGAAPTRSRSRTRGRGRGGRGPTWLFGSPGRMALLFALALALVLGAVAVTRPWEPASDQGGDGSRPPAGSPGGAASATGASTAPPLPAAAGAHTREGGAEFVRYWFSLLNHAQATGDTSAVTAVAATDCPECEQVVTAIDAAYDSGGSMRGGVYVVRNVATNGLFTLDRPIYEATLDRSPRATLDRTGVERESLAGLTVANCMVSLDWASDRWRVVSVPTAGCIA</sequence>
<organism evidence="9 10">
    <name type="scientific">Phytohabitans kaempferiae</name>
    <dbReference type="NCBI Taxonomy" id="1620943"/>
    <lineage>
        <taxon>Bacteria</taxon>
        <taxon>Bacillati</taxon>
        <taxon>Actinomycetota</taxon>
        <taxon>Actinomycetes</taxon>
        <taxon>Micromonosporales</taxon>
        <taxon>Micromonosporaceae</taxon>
    </lineage>
</organism>